<proteinExistence type="predicted"/>
<comment type="caution">
    <text evidence="1">The sequence shown here is derived from an EMBL/GenBank/DDBJ whole genome shotgun (WGS) entry which is preliminary data.</text>
</comment>
<protein>
    <submittedName>
        <fullName evidence="1">Uncharacterized protein</fullName>
    </submittedName>
</protein>
<name>A0ABP8BMB0_9ACTN</name>
<reference evidence="2" key="1">
    <citation type="journal article" date="2019" name="Int. J. Syst. Evol. Microbiol.">
        <title>The Global Catalogue of Microorganisms (GCM) 10K type strain sequencing project: providing services to taxonomists for standard genome sequencing and annotation.</title>
        <authorList>
            <consortium name="The Broad Institute Genomics Platform"/>
            <consortium name="The Broad Institute Genome Sequencing Center for Infectious Disease"/>
            <person name="Wu L."/>
            <person name="Ma J."/>
        </authorList>
    </citation>
    <scope>NUCLEOTIDE SEQUENCE [LARGE SCALE GENOMIC DNA]</scope>
    <source>
        <strain evidence="2">JCM 17388</strain>
    </source>
</reference>
<evidence type="ECO:0000313" key="2">
    <source>
        <dbReference type="Proteomes" id="UP001501251"/>
    </source>
</evidence>
<evidence type="ECO:0000313" key="1">
    <source>
        <dbReference type="EMBL" id="GAA4209496.1"/>
    </source>
</evidence>
<gene>
    <name evidence="1" type="ORF">GCM10022252_76110</name>
</gene>
<dbReference type="Proteomes" id="UP001501251">
    <property type="component" value="Unassembled WGS sequence"/>
</dbReference>
<dbReference type="RefSeq" id="WP_344923189.1">
    <property type="nucleotide sequence ID" value="NZ_BAABAQ010000020.1"/>
</dbReference>
<dbReference type="EMBL" id="BAABAQ010000020">
    <property type="protein sequence ID" value="GAA4209496.1"/>
    <property type="molecule type" value="Genomic_DNA"/>
</dbReference>
<organism evidence="1 2">
    <name type="scientific">Streptosporangium oxazolinicum</name>
    <dbReference type="NCBI Taxonomy" id="909287"/>
    <lineage>
        <taxon>Bacteria</taxon>
        <taxon>Bacillati</taxon>
        <taxon>Actinomycetota</taxon>
        <taxon>Actinomycetes</taxon>
        <taxon>Streptosporangiales</taxon>
        <taxon>Streptosporangiaceae</taxon>
        <taxon>Streptosporangium</taxon>
    </lineage>
</organism>
<keyword evidence="2" id="KW-1185">Reference proteome</keyword>
<sequence>MTPLAPAASSPCPACGGTFPGDAPDDSTVCRCGIWAAAPCPLNAGEPMAPTAAMTRRDAQICRLYADPTILIADIAARFNLSAPRISQIARKNNLPLRCPTNAPKRANGAEIREDFLDGMDKSAIAAKHGVVLDTVTYHLRAAGLIPPPVPRAVARAASTARTTVAA</sequence>
<accession>A0ABP8BMB0</accession>